<dbReference type="GO" id="GO:0005886">
    <property type="term" value="C:plasma membrane"/>
    <property type="evidence" value="ECO:0007669"/>
    <property type="project" value="UniProtKB-SubCell"/>
</dbReference>
<evidence type="ECO:0000256" key="8">
    <source>
        <dbReference type="ARBA" id="ARBA00023002"/>
    </source>
</evidence>
<evidence type="ECO:0000256" key="5">
    <source>
        <dbReference type="ARBA" id="ARBA00022630"/>
    </source>
</evidence>
<dbReference type="STRING" id="1768.B1T50_14440"/>
<dbReference type="Gene3D" id="3.50.50.60">
    <property type="entry name" value="FAD/NAD(P)-binding domain"/>
    <property type="match status" value="3"/>
</dbReference>
<evidence type="ECO:0000256" key="12">
    <source>
        <dbReference type="ARBA" id="ARBA00059740"/>
    </source>
</evidence>
<protein>
    <recommendedName>
        <fullName evidence="13">FAD-containing monooxygenase EthA</fullName>
    </recommendedName>
    <alternativeName>
        <fullName evidence="14">Prodrug activator EtaA</fullName>
    </alternativeName>
</protein>
<dbReference type="EMBL" id="MVBN01000006">
    <property type="protein sequence ID" value="OOK71488.1"/>
    <property type="molecule type" value="Genomic_DNA"/>
</dbReference>
<dbReference type="GO" id="GO:0004499">
    <property type="term" value="F:N,N-dimethylaniline monooxygenase activity"/>
    <property type="evidence" value="ECO:0007669"/>
    <property type="project" value="InterPro"/>
</dbReference>
<evidence type="ECO:0000313" key="15">
    <source>
        <dbReference type="EMBL" id="OOK71488.1"/>
    </source>
</evidence>
<keyword evidence="6" id="KW-0274">FAD</keyword>
<comment type="caution">
    <text evidence="15">The sequence shown here is derived from an EMBL/GenBank/DDBJ whole genome shotgun (WGS) entry which is preliminary data.</text>
</comment>
<dbReference type="InterPro" id="IPR020946">
    <property type="entry name" value="Flavin_mOase-like"/>
</dbReference>
<dbReference type="GO" id="GO:0050660">
    <property type="term" value="F:flavin adenine dinucleotide binding"/>
    <property type="evidence" value="ECO:0007669"/>
    <property type="project" value="InterPro"/>
</dbReference>
<evidence type="ECO:0000256" key="11">
    <source>
        <dbReference type="ARBA" id="ARBA00051124"/>
    </source>
</evidence>
<gene>
    <name evidence="15" type="ORF">BZL29_5439</name>
    <name evidence="16" type="ORF">BZL30_3875</name>
</gene>
<evidence type="ECO:0000256" key="14">
    <source>
        <dbReference type="ARBA" id="ARBA00078392"/>
    </source>
</evidence>
<dbReference type="FunFam" id="3.50.50.60:FF:000213">
    <property type="entry name" value="FAD-containing monooxygenase EthA"/>
    <property type="match status" value="1"/>
</dbReference>
<dbReference type="Proteomes" id="UP000188532">
    <property type="component" value="Unassembled WGS sequence"/>
</dbReference>
<evidence type="ECO:0000313" key="18">
    <source>
        <dbReference type="Proteomes" id="UP000189229"/>
    </source>
</evidence>
<dbReference type="Proteomes" id="UP000189229">
    <property type="component" value="Unassembled WGS sequence"/>
</dbReference>
<evidence type="ECO:0000256" key="6">
    <source>
        <dbReference type="ARBA" id="ARBA00022827"/>
    </source>
</evidence>
<organism evidence="15 17">
    <name type="scientific">Mycobacterium kansasii</name>
    <dbReference type="NCBI Taxonomy" id="1768"/>
    <lineage>
        <taxon>Bacteria</taxon>
        <taxon>Bacillati</taxon>
        <taxon>Actinomycetota</taxon>
        <taxon>Actinomycetes</taxon>
        <taxon>Mycobacteriales</taxon>
        <taxon>Mycobacteriaceae</taxon>
        <taxon>Mycobacterium</taxon>
    </lineage>
</organism>
<keyword evidence="5" id="KW-0285">Flavoprotein</keyword>
<evidence type="ECO:0000313" key="16">
    <source>
        <dbReference type="EMBL" id="OOK75473.1"/>
    </source>
</evidence>
<comment type="subcellular location">
    <subcellularLocation>
        <location evidence="2">Cell membrane</location>
    </subcellularLocation>
</comment>
<dbReference type="FunFam" id="3.50.50.60:FF:000228">
    <property type="entry name" value="FAD-containing monooxygenase EthA"/>
    <property type="match status" value="1"/>
</dbReference>
<evidence type="ECO:0000256" key="10">
    <source>
        <dbReference type="ARBA" id="ARBA00023136"/>
    </source>
</evidence>
<keyword evidence="10" id="KW-0472">Membrane</keyword>
<keyword evidence="4" id="KW-1003">Cell membrane</keyword>
<evidence type="ECO:0000256" key="7">
    <source>
        <dbReference type="ARBA" id="ARBA00022857"/>
    </source>
</evidence>
<keyword evidence="9 15" id="KW-0503">Monooxygenase</keyword>
<reference evidence="17 18" key="1">
    <citation type="submission" date="2017-02" db="EMBL/GenBank/DDBJ databases">
        <title>Complete genome sequences of Mycobacterium kansasii strains isolated from rhesus macaques.</title>
        <authorList>
            <person name="Panda A."/>
            <person name="Nagaraj S."/>
            <person name="Zhao X."/>
            <person name="Tettelin H."/>
            <person name="Detolla L.J."/>
        </authorList>
    </citation>
    <scope>NUCLEOTIDE SEQUENCE [LARGE SCALE GENOMIC DNA]</scope>
    <source>
        <strain evidence="15 17">11-3469</strain>
        <strain evidence="16 18">11-3813</strain>
    </source>
</reference>
<evidence type="ECO:0000256" key="1">
    <source>
        <dbReference type="ARBA" id="ARBA00001974"/>
    </source>
</evidence>
<dbReference type="InterPro" id="IPR036188">
    <property type="entry name" value="FAD/NAD-bd_sf"/>
</dbReference>
<proteinExistence type="inferred from homology"/>
<evidence type="ECO:0000256" key="9">
    <source>
        <dbReference type="ARBA" id="ARBA00023033"/>
    </source>
</evidence>
<accession>A0A1V3WXJ2</accession>
<dbReference type="PANTHER" id="PTHR43872">
    <property type="entry name" value="MONOOXYGENASE, PUTATIVE (AFU_ORTHOLOGUE AFUA_8G02570)-RELATED"/>
    <property type="match status" value="1"/>
</dbReference>
<dbReference type="PANTHER" id="PTHR43872:SF1">
    <property type="entry name" value="MONOOXYGENASE, PUTATIVE (AFU_ORTHOLOGUE AFUA_8G02570)-RELATED"/>
    <property type="match status" value="1"/>
</dbReference>
<dbReference type="GO" id="GO:0050661">
    <property type="term" value="F:NADP binding"/>
    <property type="evidence" value="ECO:0007669"/>
    <property type="project" value="InterPro"/>
</dbReference>
<dbReference type="InterPro" id="IPR051820">
    <property type="entry name" value="FAD-binding_MO"/>
</dbReference>
<sequence length="579" mass="64157">MTEHLDVVVVGAGISGVSAAWHLQDRCPTKSYAILEKRSAMGGTWDLFRYPGIRSDSDMHTLGFRFRPWTERQAIADGKPILEYVKGTAAMYGIDEHIRFNQKVVSADWSTAENRWTVNIDSNGTRSQLTCSFLFLCSGYYNYEQGYSPKFPGAADFAGAIIHPQHWPEDLDYEGKNIVVIGSGATAVTLVPALADSGANHVTMLQRSPTYIVSQPDSDSIADRLNRWLPENLAYFAVRWKNVLRQAAVYGACQKWPRRMRKMFMGLAARQLPEGYDVRKHFGPHYNPWDQRLCLVPNGDLFRGIRHGKVEVVTDTIDRFTPSGIRLNSGRELPADIIVTATGLNLQLFGGATASVDGEPVDLTKTMAYKGMMLSGIPNMAYTVGYTNASWTLKADLVSEFVCRVLNYMDANGFDTVMAEHPGSDVEERPFMEFTPGYVLRSIDELPKQGSRKPWRLNQNYLRDIHLIRRARSTTKGCASPKSVRPCGFRLSRSDDDNAVVVAVEDFARHECHATHGDVDVAFPGAGLGALTGIGAQRLDADVDAAQCDRIAYRAVYHQTRPAVGSGQFGDHVADQCGV</sequence>
<evidence type="ECO:0000256" key="2">
    <source>
        <dbReference type="ARBA" id="ARBA00004236"/>
    </source>
</evidence>
<name>A0A1V3WXJ2_MYCKA</name>
<keyword evidence="7" id="KW-0521">NADP</keyword>
<dbReference type="Pfam" id="PF13450">
    <property type="entry name" value="NAD_binding_8"/>
    <property type="match status" value="1"/>
</dbReference>
<evidence type="ECO:0000256" key="13">
    <source>
        <dbReference type="ARBA" id="ARBA00073152"/>
    </source>
</evidence>
<dbReference type="SUPFAM" id="SSF51905">
    <property type="entry name" value="FAD/NAD(P)-binding domain"/>
    <property type="match status" value="1"/>
</dbReference>
<keyword evidence="8 15" id="KW-0560">Oxidoreductase</keyword>
<dbReference type="Pfam" id="PF00743">
    <property type="entry name" value="FMO-like"/>
    <property type="match status" value="1"/>
</dbReference>
<comment type="function">
    <text evidence="12">Monooxygenase able to convert a wide range of ketones to the corresponding esters or lactones via a Baeyer-Villiger oxidation reaction. Can act on long-chain aliphatic ketones (2-hexanone to 2-dodecanone) and on aromatic ketones (phenylacetone and benzylacetone). Is also able to catalyze enantioselective sulfoxidation of methyl-p-tolylsulfide. In vivo, likely functions as a BVMO, but the exact nature of the physiological substrate(s) remains to be established.</text>
</comment>
<dbReference type="AlphaFoldDB" id="A0A1V3WXJ2"/>
<comment type="similarity">
    <text evidence="3">Belongs to the FAD-binding monooxygenase family.</text>
</comment>
<comment type="cofactor">
    <cofactor evidence="1">
        <name>FAD</name>
        <dbReference type="ChEBI" id="CHEBI:57692"/>
    </cofactor>
</comment>
<dbReference type="EMBL" id="MVBM01000003">
    <property type="protein sequence ID" value="OOK75473.1"/>
    <property type="molecule type" value="Genomic_DNA"/>
</dbReference>
<evidence type="ECO:0000313" key="17">
    <source>
        <dbReference type="Proteomes" id="UP000188532"/>
    </source>
</evidence>
<comment type="catalytic activity">
    <reaction evidence="11">
        <text>ethionamide + NADPH + O2 + H(+) = ethionamide S-oxide + NADP(+) + H2O</text>
        <dbReference type="Rhea" id="RHEA:47616"/>
        <dbReference type="ChEBI" id="CHEBI:4885"/>
        <dbReference type="ChEBI" id="CHEBI:15377"/>
        <dbReference type="ChEBI" id="CHEBI:15378"/>
        <dbReference type="ChEBI" id="CHEBI:15379"/>
        <dbReference type="ChEBI" id="CHEBI:57783"/>
        <dbReference type="ChEBI" id="CHEBI:58349"/>
        <dbReference type="ChEBI" id="CHEBI:87805"/>
    </reaction>
</comment>
<evidence type="ECO:0000256" key="4">
    <source>
        <dbReference type="ARBA" id="ARBA00022475"/>
    </source>
</evidence>
<evidence type="ECO:0000256" key="3">
    <source>
        <dbReference type="ARBA" id="ARBA00010139"/>
    </source>
</evidence>